<feature type="region of interest" description="Disordered" evidence="8">
    <location>
        <begin position="1052"/>
        <end position="1074"/>
    </location>
</feature>
<dbReference type="FunFam" id="3.30.470.20:FF:000009">
    <property type="entry name" value="tubulin polyglutamylase TTLL5 isoform X1"/>
    <property type="match status" value="1"/>
</dbReference>
<dbReference type="GO" id="GO:0070740">
    <property type="term" value="F:tubulin-glutamic acid ligase activity"/>
    <property type="evidence" value="ECO:0007669"/>
    <property type="project" value="TreeGrafter"/>
</dbReference>
<feature type="compositionally biased region" description="Low complexity" evidence="8">
    <location>
        <begin position="1177"/>
        <end position="1196"/>
    </location>
</feature>
<feature type="region of interest" description="Disordered" evidence="8">
    <location>
        <begin position="1177"/>
        <end position="1199"/>
    </location>
</feature>
<dbReference type="GO" id="GO:0005874">
    <property type="term" value="C:microtubule"/>
    <property type="evidence" value="ECO:0007669"/>
    <property type="project" value="UniProtKB-KW"/>
</dbReference>
<dbReference type="PROSITE" id="PS51221">
    <property type="entry name" value="TTL"/>
    <property type="match status" value="1"/>
</dbReference>
<dbReference type="Gene3D" id="3.30.470.20">
    <property type="entry name" value="ATP-grasp fold, B domain"/>
    <property type="match status" value="1"/>
</dbReference>
<evidence type="ECO:0000313" key="9">
    <source>
        <dbReference type="Proteomes" id="UP000515154"/>
    </source>
</evidence>
<dbReference type="GO" id="GO:0036064">
    <property type="term" value="C:ciliary basal body"/>
    <property type="evidence" value="ECO:0007669"/>
    <property type="project" value="TreeGrafter"/>
</dbReference>
<dbReference type="Proteomes" id="UP000515154">
    <property type="component" value="Linkage group LG6"/>
</dbReference>
<feature type="compositionally biased region" description="Low complexity" evidence="8">
    <location>
        <begin position="471"/>
        <end position="480"/>
    </location>
</feature>
<feature type="compositionally biased region" description="Basic and acidic residues" evidence="8">
    <location>
        <begin position="13"/>
        <end position="25"/>
    </location>
</feature>
<dbReference type="KEGG" id="osn:115213106"/>
<organism evidence="9 10">
    <name type="scientific">Octopus sinensis</name>
    <name type="common">East Asian common octopus</name>
    <dbReference type="NCBI Taxonomy" id="2607531"/>
    <lineage>
        <taxon>Eukaryota</taxon>
        <taxon>Metazoa</taxon>
        <taxon>Spiralia</taxon>
        <taxon>Lophotrochozoa</taxon>
        <taxon>Mollusca</taxon>
        <taxon>Cephalopoda</taxon>
        <taxon>Coleoidea</taxon>
        <taxon>Octopodiformes</taxon>
        <taxon>Octopoda</taxon>
        <taxon>Incirrata</taxon>
        <taxon>Octopodidae</taxon>
        <taxon>Octopus</taxon>
    </lineage>
</organism>
<feature type="compositionally biased region" description="Polar residues" evidence="8">
    <location>
        <begin position="977"/>
        <end position="988"/>
    </location>
</feature>
<sequence>MNTAAANMEDEAEVKMAEDSNKVVESDGEPMTPSDHSDADHDSNTSDRDDSDYQSEDQEISDDDDKPNIRWTGYNKKIPVLIFHPEAVLQNKCRYKKVGERFHMAFKFGSTESRIIRTVLLAHGFHEVTSNHSDYNILWTGGHLKPLTLRNMADFQKINHFPRSYELTRKDKLYKNVQRMQQMKGCRNFNFVPMSFVIPSEYQEFCCSFCKDRGPWIIKPVASSRGRGVHLVSHPEQVPFDEHLIVSKYIQNPLLIDGFKFDIRLYVAVTSYDPLVVYLYEEGLTRFATVRYDKSQRSLKNQCMHLTNYSVNKKSDSYVKNDDPDIEDYGNKWSLGALLRYLKAKGTDTAAMMMKIEDVVVKTILSAELHIAAASKMFINNKWNCFELYGFDVLIDDTLKPWILEVNLSPSLVCDSPLDLKIKTNLICDLFSAIGIVCHDPMVKNYQQIRKNMELAAQMNSGKNKQPRRPASAGASASNQAASYSNSRYLRRSMSGLNSEEIKIVRRVKEEESRKGGWIRLFPSPDSWDLYSPFLQFSTTHNLMLHQRLYPQRHKAMMYKCLTPINSLAARAKSLYNNLTNSVSNLSKFENENCESFILAQSRAQQYERRLDDRRKASAMGKGDKKKRRRKRHSVTLRSNVSVHSPKSREDSTSPSKKPISPLDKPKPYYYCSLEGLEKTALHRPAQQMCASQNGVDQPTGDAVSNQAASDKAVSDQAASDKTLSVKAVSDKTLSVKAASDKAIADKAMSDKAMSDMTMKQNAVCLNKGQFSDKHKLVLILQSGGNLSQLQARTAFALYLTKVQQRLVAEANSNEPSDVDSLTEQMDLVIRFLKRAAANLQRNFQIIAPSKKLAVKDRCRVLAKELSEFVRHYKKETHQFKKLLHNEPEKASPGINDEEFNNFMSSSDENELELVLTTYTKLRKSGSIFLGNCCTGDGAASHNQAGDRDNKHTKVFYPGDWNQGQKQTKSSQHRLAKTTTLSKNTPVTPKSPCLPYAGSDASVETHEENSVKEALQSLTKKQQLRQYSAKEGSRVLSQVSHIKPGAFNVHNRSRSLDRKSKTPPTFLHSASSSQNVNQNLVKTPEENLNFVKVFCARPNSSSGGKSRLRLSPDSISSPTLNKCPSDCPKTVTALCCQRSNSHLTKHSLSLTGSCPHLAVSNGHKDDPLQQLIPNQKLSASTASSASDLTSGSSDWSVADPHADIKVNQGLKKPDFPKTYVSDPQDLEFKFFQKQSQQPKILKQNVIRARKSTHPTLPTVPPKMPQSKSPFLKIGVPGRLYKADSCTIVPSNITKKCERKVQKPRCISCRHSTL</sequence>
<evidence type="ECO:0000256" key="8">
    <source>
        <dbReference type="SAM" id="MobiDB-lite"/>
    </source>
</evidence>
<feature type="region of interest" description="Disordered" evidence="8">
    <location>
        <begin position="958"/>
        <end position="992"/>
    </location>
</feature>
<keyword evidence="5" id="KW-0067">ATP-binding</keyword>
<dbReference type="Pfam" id="PF03133">
    <property type="entry name" value="TTL"/>
    <property type="match status" value="1"/>
</dbReference>
<feature type="region of interest" description="Disordered" evidence="8">
    <location>
        <begin position="1099"/>
        <end position="1122"/>
    </location>
</feature>
<evidence type="ECO:0000256" key="6">
    <source>
        <dbReference type="ARBA" id="ARBA00041448"/>
    </source>
</evidence>
<feature type="compositionally biased region" description="Basic and acidic residues" evidence="8">
    <location>
        <begin position="35"/>
        <end position="48"/>
    </location>
</feature>
<dbReference type="RefSeq" id="XP_036359583.1">
    <property type="nucleotide sequence ID" value="XM_036503690.1"/>
</dbReference>
<evidence type="ECO:0000256" key="4">
    <source>
        <dbReference type="ARBA" id="ARBA00022741"/>
    </source>
</evidence>
<dbReference type="SUPFAM" id="SSF56059">
    <property type="entry name" value="Glutathione synthetase ATP-binding domain-like"/>
    <property type="match status" value="1"/>
</dbReference>
<gene>
    <name evidence="10 11 12 13" type="primary">LOC115213106</name>
</gene>
<dbReference type="PANTHER" id="PTHR12241:SF145">
    <property type="entry name" value="TUBULIN POLYGLUTAMYLASE TTLL5"/>
    <property type="match status" value="1"/>
</dbReference>
<feature type="compositionally biased region" description="Polar residues" evidence="8">
    <location>
        <begin position="690"/>
        <end position="709"/>
    </location>
</feature>
<protein>
    <recommendedName>
        <fullName evidence="6">Tubulin--tyrosine ligase-like protein 5</fullName>
    </recommendedName>
</protein>
<feature type="region of interest" description="Disordered" evidence="8">
    <location>
        <begin position="690"/>
        <end position="722"/>
    </location>
</feature>
<proteinExistence type="inferred from homology"/>
<keyword evidence="4" id="KW-0547">Nucleotide-binding</keyword>
<keyword evidence="2" id="KW-0436">Ligase</keyword>
<feature type="region of interest" description="Disordered" evidence="8">
    <location>
        <begin position="608"/>
        <end position="665"/>
    </location>
</feature>
<evidence type="ECO:0000256" key="7">
    <source>
        <dbReference type="ARBA" id="ARBA00049274"/>
    </source>
</evidence>
<feature type="compositionally biased region" description="Polar residues" evidence="8">
    <location>
        <begin position="1113"/>
        <end position="1122"/>
    </location>
</feature>
<comment type="catalytic activity">
    <reaction evidence="7">
        <text>L-glutamyl-[protein] + L-glutamate + ATP = gamma-L-glutamyl-L-glutamyl-[protein] + ADP + phosphate + H(+)</text>
        <dbReference type="Rhea" id="RHEA:60144"/>
        <dbReference type="Rhea" id="RHEA-COMP:10208"/>
        <dbReference type="Rhea" id="RHEA-COMP:15517"/>
        <dbReference type="ChEBI" id="CHEBI:15378"/>
        <dbReference type="ChEBI" id="CHEBI:29973"/>
        <dbReference type="ChEBI" id="CHEBI:29985"/>
        <dbReference type="ChEBI" id="CHEBI:30616"/>
        <dbReference type="ChEBI" id="CHEBI:43474"/>
        <dbReference type="ChEBI" id="CHEBI:143622"/>
        <dbReference type="ChEBI" id="CHEBI:456216"/>
    </reaction>
    <physiologicalReaction direction="left-to-right" evidence="7">
        <dbReference type="Rhea" id="RHEA:60145"/>
    </physiologicalReaction>
</comment>
<feature type="compositionally biased region" description="Polar residues" evidence="8">
    <location>
        <begin position="636"/>
        <end position="645"/>
    </location>
</feature>
<evidence type="ECO:0000313" key="13">
    <source>
        <dbReference type="RefSeq" id="XP_036359585.1"/>
    </source>
</evidence>
<evidence type="ECO:0000313" key="11">
    <source>
        <dbReference type="RefSeq" id="XP_036359583.1"/>
    </source>
</evidence>
<evidence type="ECO:0000256" key="2">
    <source>
        <dbReference type="ARBA" id="ARBA00022598"/>
    </source>
</evidence>
<feature type="compositionally biased region" description="Acidic residues" evidence="8">
    <location>
        <begin position="49"/>
        <end position="65"/>
    </location>
</feature>
<evidence type="ECO:0000256" key="3">
    <source>
        <dbReference type="ARBA" id="ARBA00022701"/>
    </source>
</evidence>
<evidence type="ECO:0000313" key="10">
    <source>
        <dbReference type="RefSeq" id="XP_029637891.1"/>
    </source>
</evidence>
<keyword evidence="3" id="KW-0493">Microtubule</keyword>
<feature type="region of interest" description="Disordered" evidence="8">
    <location>
        <begin position="459"/>
        <end position="480"/>
    </location>
</feature>
<accession>A0A6P7SJ11</accession>
<dbReference type="RefSeq" id="XP_036359584.1">
    <property type="nucleotide sequence ID" value="XM_036503691.1"/>
</dbReference>
<keyword evidence="9" id="KW-1185">Reference proteome</keyword>
<evidence type="ECO:0000313" key="12">
    <source>
        <dbReference type="RefSeq" id="XP_036359584.1"/>
    </source>
</evidence>
<comment type="similarity">
    <text evidence="1">Belongs to the tubulin--tyrosine ligase family.</text>
</comment>
<dbReference type="GO" id="GO:0015631">
    <property type="term" value="F:tubulin binding"/>
    <property type="evidence" value="ECO:0007669"/>
    <property type="project" value="TreeGrafter"/>
</dbReference>
<evidence type="ECO:0000256" key="1">
    <source>
        <dbReference type="ARBA" id="ARBA00006820"/>
    </source>
</evidence>
<dbReference type="InterPro" id="IPR004344">
    <property type="entry name" value="TTL/TTLL_fam"/>
</dbReference>
<feature type="compositionally biased region" description="Basic residues" evidence="8">
    <location>
        <begin position="624"/>
        <end position="635"/>
    </location>
</feature>
<reference evidence="10 11" key="1">
    <citation type="submission" date="2025-08" db="UniProtKB">
        <authorList>
            <consortium name="RefSeq"/>
        </authorList>
    </citation>
    <scope>IDENTIFICATION</scope>
</reference>
<dbReference type="PANTHER" id="PTHR12241">
    <property type="entry name" value="TUBULIN POLYGLUTAMYLASE"/>
    <property type="match status" value="1"/>
</dbReference>
<dbReference type="RefSeq" id="XP_036359585.1">
    <property type="nucleotide sequence ID" value="XM_036503692.1"/>
</dbReference>
<feature type="region of interest" description="Disordered" evidence="8">
    <location>
        <begin position="1"/>
        <end position="68"/>
    </location>
</feature>
<dbReference type="GO" id="GO:0005524">
    <property type="term" value="F:ATP binding"/>
    <property type="evidence" value="ECO:0007669"/>
    <property type="project" value="UniProtKB-KW"/>
</dbReference>
<feature type="compositionally biased region" description="Low complexity" evidence="8">
    <location>
        <begin position="1100"/>
        <end position="1111"/>
    </location>
</feature>
<dbReference type="GO" id="GO:0000226">
    <property type="term" value="P:microtubule cytoskeleton organization"/>
    <property type="evidence" value="ECO:0007669"/>
    <property type="project" value="TreeGrafter"/>
</dbReference>
<name>A0A6P7SJ11_9MOLL</name>
<evidence type="ECO:0000256" key="5">
    <source>
        <dbReference type="ARBA" id="ARBA00022840"/>
    </source>
</evidence>
<dbReference type="RefSeq" id="XP_029637891.1">
    <property type="nucleotide sequence ID" value="XM_029782031.2"/>
</dbReference>